<dbReference type="Proteomes" id="UP001206595">
    <property type="component" value="Unassembled WGS sequence"/>
</dbReference>
<evidence type="ECO:0000313" key="1">
    <source>
        <dbReference type="EMBL" id="KAI8578350.1"/>
    </source>
</evidence>
<proteinExistence type="predicted"/>
<name>A0AAD5E9Y3_UMBRA</name>
<dbReference type="AlphaFoldDB" id="A0AAD5E9Y3"/>
<dbReference type="GeneID" id="75915413"/>
<evidence type="ECO:0000313" key="2">
    <source>
        <dbReference type="Proteomes" id="UP001206595"/>
    </source>
</evidence>
<gene>
    <name evidence="1" type="ORF">K450DRAFT_247492</name>
</gene>
<dbReference type="RefSeq" id="XP_051443354.1">
    <property type="nucleotide sequence ID" value="XM_051590069.1"/>
</dbReference>
<keyword evidence="2" id="KW-1185">Reference proteome</keyword>
<reference evidence="1" key="2">
    <citation type="journal article" date="2022" name="Proc. Natl. Acad. Sci. U.S.A.">
        <title>Diploid-dominant life cycles characterize the early evolution of Fungi.</title>
        <authorList>
            <person name="Amses K.R."/>
            <person name="Simmons D.R."/>
            <person name="Longcore J.E."/>
            <person name="Mondo S.J."/>
            <person name="Seto K."/>
            <person name="Jeronimo G.H."/>
            <person name="Bonds A.E."/>
            <person name="Quandt C.A."/>
            <person name="Davis W.J."/>
            <person name="Chang Y."/>
            <person name="Federici B.A."/>
            <person name="Kuo A."/>
            <person name="LaButti K."/>
            <person name="Pangilinan J."/>
            <person name="Andreopoulos W."/>
            <person name="Tritt A."/>
            <person name="Riley R."/>
            <person name="Hundley H."/>
            <person name="Johnson J."/>
            <person name="Lipzen A."/>
            <person name="Barry K."/>
            <person name="Lang B.F."/>
            <person name="Cuomo C.A."/>
            <person name="Buchler N.E."/>
            <person name="Grigoriev I.V."/>
            <person name="Spatafora J.W."/>
            <person name="Stajich J.E."/>
            <person name="James T.Y."/>
        </authorList>
    </citation>
    <scope>NUCLEOTIDE SEQUENCE</scope>
    <source>
        <strain evidence="1">AG</strain>
    </source>
</reference>
<comment type="caution">
    <text evidence="1">The sequence shown here is derived from an EMBL/GenBank/DDBJ whole genome shotgun (WGS) entry which is preliminary data.</text>
</comment>
<accession>A0AAD5E9Y3</accession>
<sequence>MREKPIQLRGGEKFSNPLGGLRFGSHKLWEWRTGYSCVSSGGGCLIISVFNDQLVMRGKWCHFSWVHIHYTGC</sequence>
<organism evidence="1 2">
    <name type="scientific">Umbelopsis ramanniana AG</name>
    <dbReference type="NCBI Taxonomy" id="1314678"/>
    <lineage>
        <taxon>Eukaryota</taxon>
        <taxon>Fungi</taxon>
        <taxon>Fungi incertae sedis</taxon>
        <taxon>Mucoromycota</taxon>
        <taxon>Mucoromycotina</taxon>
        <taxon>Umbelopsidomycetes</taxon>
        <taxon>Umbelopsidales</taxon>
        <taxon>Umbelopsidaceae</taxon>
        <taxon>Umbelopsis</taxon>
    </lineage>
</organism>
<reference evidence="1" key="1">
    <citation type="submission" date="2021-06" db="EMBL/GenBank/DDBJ databases">
        <authorList>
            <consortium name="DOE Joint Genome Institute"/>
            <person name="Mondo S.J."/>
            <person name="Amses K.R."/>
            <person name="Simmons D.R."/>
            <person name="Longcore J.E."/>
            <person name="Seto K."/>
            <person name="Alves G.H."/>
            <person name="Bonds A.E."/>
            <person name="Quandt C.A."/>
            <person name="Davis W.J."/>
            <person name="Chang Y."/>
            <person name="Letcher P.M."/>
            <person name="Powell M.J."/>
            <person name="Kuo A."/>
            <person name="Labutti K."/>
            <person name="Pangilinan J."/>
            <person name="Andreopoulos W."/>
            <person name="Tritt A."/>
            <person name="Riley R."/>
            <person name="Hundley H."/>
            <person name="Johnson J."/>
            <person name="Lipzen A."/>
            <person name="Barry K."/>
            <person name="Berbee M.L."/>
            <person name="Buchler N.E."/>
            <person name="Grigoriev I.V."/>
            <person name="Spatafora J.W."/>
            <person name="Stajich J.E."/>
            <person name="James T.Y."/>
        </authorList>
    </citation>
    <scope>NUCLEOTIDE SEQUENCE</scope>
    <source>
        <strain evidence="1">AG</strain>
    </source>
</reference>
<protein>
    <submittedName>
        <fullName evidence="1">Uncharacterized protein</fullName>
    </submittedName>
</protein>
<dbReference type="EMBL" id="MU620930">
    <property type="protein sequence ID" value="KAI8578350.1"/>
    <property type="molecule type" value="Genomic_DNA"/>
</dbReference>